<dbReference type="Gene3D" id="3.60.140.10">
    <property type="entry name" value="CNF1/YfiH-like putative cysteine hydrolases"/>
    <property type="match status" value="1"/>
</dbReference>
<keyword evidence="4" id="KW-0479">Metal-binding</keyword>
<keyword evidence="3" id="KW-0808">Transferase</keyword>
<reference evidence="10" key="1">
    <citation type="submission" date="2018-05" db="EMBL/GenBank/DDBJ databases">
        <authorList>
            <person name="Lanie J.A."/>
            <person name="Ng W.-L."/>
            <person name="Kazmierczak K.M."/>
            <person name="Andrzejewski T.M."/>
            <person name="Davidsen T.M."/>
            <person name="Wayne K.J."/>
            <person name="Tettelin H."/>
            <person name="Glass J.I."/>
            <person name="Rusch D."/>
            <person name="Podicherti R."/>
            <person name="Tsui H.-C.T."/>
            <person name="Winkler M.E."/>
        </authorList>
    </citation>
    <scope>NUCLEOTIDE SEQUENCE</scope>
</reference>
<evidence type="ECO:0000256" key="6">
    <source>
        <dbReference type="ARBA" id="ARBA00022833"/>
    </source>
</evidence>
<sequence>KKQPSLVHGTSPRYYVINGERKPLFCSGEDGEKLFLEHQNFFLNSLGIGKKVLFRVTQVHGNHVYVLKDSGIPVGEVGPCEADAIITHIPDCPIVVLTADCVPIIIYDPIKHVVGVVHAGRLGTQKRILTNTIEALSREYDSNPKDLIVGMGPAIRGCCYELDEPCALPFVKKSLLCSEFINKTGENKFFLDLPKVNRFEGYEAGVLMENIYTDGPCTSCENHRWYSYRREGKTGRLITLAMLQSRE</sequence>
<comment type="catalytic activity">
    <reaction evidence="9">
        <text>S-methyl-5'-thioadenosine + phosphate = 5-(methylsulfanyl)-alpha-D-ribose 1-phosphate + adenine</text>
        <dbReference type="Rhea" id="RHEA:11852"/>
        <dbReference type="ChEBI" id="CHEBI:16708"/>
        <dbReference type="ChEBI" id="CHEBI:17509"/>
        <dbReference type="ChEBI" id="CHEBI:43474"/>
        <dbReference type="ChEBI" id="CHEBI:58533"/>
        <dbReference type="EC" id="2.4.2.28"/>
    </reaction>
    <physiologicalReaction direction="left-to-right" evidence="9">
        <dbReference type="Rhea" id="RHEA:11853"/>
    </physiologicalReaction>
</comment>
<evidence type="ECO:0008006" key="11">
    <source>
        <dbReference type="Google" id="ProtNLM"/>
    </source>
</evidence>
<protein>
    <recommendedName>
        <fullName evidence="11">Purine nucleoside phosphorylase</fullName>
    </recommendedName>
</protein>
<comment type="catalytic activity">
    <reaction evidence="1">
        <text>inosine + phosphate = alpha-D-ribose 1-phosphate + hypoxanthine</text>
        <dbReference type="Rhea" id="RHEA:27646"/>
        <dbReference type="ChEBI" id="CHEBI:17368"/>
        <dbReference type="ChEBI" id="CHEBI:17596"/>
        <dbReference type="ChEBI" id="CHEBI:43474"/>
        <dbReference type="ChEBI" id="CHEBI:57720"/>
        <dbReference type="EC" id="2.4.2.1"/>
    </reaction>
    <physiologicalReaction direction="left-to-right" evidence="1">
        <dbReference type="Rhea" id="RHEA:27647"/>
    </physiologicalReaction>
</comment>
<evidence type="ECO:0000256" key="2">
    <source>
        <dbReference type="ARBA" id="ARBA00007353"/>
    </source>
</evidence>
<dbReference type="GO" id="GO:0016787">
    <property type="term" value="F:hydrolase activity"/>
    <property type="evidence" value="ECO:0007669"/>
    <property type="project" value="UniProtKB-KW"/>
</dbReference>
<gene>
    <name evidence="10" type="ORF">METZ01_LOCUS116652</name>
</gene>
<dbReference type="PANTHER" id="PTHR30616">
    <property type="entry name" value="UNCHARACTERIZED PROTEIN YFIH"/>
    <property type="match status" value="1"/>
</dbReference>
<dbReference type="InterPro" id="IPR003730">
    <property type="entry name" value="Cu_polyphenol_OxRdtase"/>
</dbReference>
<proteinExistence type="inferred from homology"/>
<dbReference type="PANTHER" id="PTHR30616:SF2">
    <property type="entry name" value="PURINE NUCLEOSIDE PHOSPHORYLASE LACC1"/>
    <property type="match status" value="1"/>
</dbReference>
<dbReference type="CDD" id="cd16833">
    <property type="entry name" value="YfiH"/>
    <property type="match status" value="1"/>
</dbReference>
<dbReference type="AlphaFoldDB" id="A0A381XGE0"/>
<dbReference type="Pfam" id="PF02578">
    <property type="entry name" value="Cu-oxidase_4"/>
    <property type="match status" value="1"/>
</dbReference>
<evidence type="ECO:0000256" key="9">
    <source>
        <dbReference type="ARBA" id="ARBA00049893"/>
    </source>
</evidence>
<dbReference type="InterPro" id="IPR038371">
    <property type="entry name" value="Cu_polyphenol_OxRdtase_sf"/>
</dbReference>
<dbReference type="GO" id="GO:0005507">
    <property type="term" value="F:copper ion binding"/>
    <property type="evidence" value="ECO:0007669"/>
    <property type="project" value="TreeGrafter"/>
</dbReference>
<comment type="catalytic activity">
    <reaction evidence="8">
        <text>adenosine + phosphate = alpha-D-ribose 1-phosphate + adenine</text>
        <dbReference type="Rhea" id="RHEA:27642"/>
        <dbReference type="ChEBI" id="CHEBI:16335"/>
        <dbReference type="ChEBI" id="CHEBI:16708"/>
        <dbReference type="ChEBI" id="CHEBI:43474"/>
        <dbReference type="ChEBI" id="CHEBI:57720"/>
        <dbReference type="EC" id="2.4.2.1"/>
    </reaction>
    <physiologicalReaction direction="left-to-right" evidence="8">
        <dbReference type="Rhea" id="RHEA:27643"/>
    </physiologicalReaction>
</comment>
<dbReference type="GO" id="GO:0017061">
    <property type="term" value="F:S-methyl-5-thioadenosine phosphorylase activity"/>
    <property type="evidence" value="ECO:0007669"/>
    <property type="project" value="UniProtKB-EC"/>
</dbReference>
<dbReference type="NCBIfam" id="TIGR00726">
    <property type="entry name" value="peptidoglycan editing factor PgeF"/>
    <property type="match status" value="1"/>
</dbReference>
<comment type="catalytic activity">
    <reaction evidence="7">
        <text>adenosine + H2O + H(+) = inosine + NH4(+)</text>
        <dbReference type="Rhea" id="RHEA:24408"/>
        <dbReference type="ChEBI" id="CHEBI:15377"/>
        <dbReference type="ChEBI" id="CHEBI:15378"/>
        <dbReference type="ChEBI" id="CHEBI:16335"/>
        <dbReference type="ChEBI" id="CHEBI:17596"/>
        <dbReference type="ChEBI" id="CHEBI:28938"/>
        <dbReference type="EC" id="3.5.4.4"/>
    </reaction>
    <physiologicalReaction direction="left-to-right" evidence="7">
        <dbReference type="Rhea" id="RHEA:24409"/>
    </physiologicalReaction>
</comment>
<evidence type="ECO:0000313" key="10">
    <source>
        <dbReference type="EMBL" id="SVA63798.1"/>
    </source>
</evidence>
<keyword evidence="5" id="KW-0378">Hydrolase</keyword>
<evidence type="ECO:0000256" key="7">
    <source>
        <dbReference type="ARBA" id="ARBA00047989"/>
    </source>
</evidence>
<evidence type="ECO:0000256" key="8">
    <source>
        <dbReference type="ARBA" id="ARBA00048968"/>
    </source>
</evidence>
<evidence type="ECO:0000256" key="3">
    <source>
        <dbReference type="ARBA" id="ARBA00022679"/>
    </source>
</evidence>
<dbReference type="InterPro" id="IPR011324">
    <property type="entry name" value="Cytotoxic_necrot_fac-like_cat"/>
</dbReference>
<dbReference type="SUPFAM" id="SSF64438">
    <property type="entry name" value="CNF1/YfiH-like putative cysteine hydrolases"/>
    <property type="match status" value="1"/>
</dbReference>
<feature type="non-terminal residue" evidence="10">
    <location>
        <position position="1"/>
    </location>
</feature>
<accession>A0A381XGE0</accession>
<evidence type="ECO:0000256" key="4">
    <source>
        <dbReference type="ARBA" id="ARBA00022723"/>
    </source>
</evidence>
<comment type="similarity">
    <text evidence="2">Belongs to the purine nucleoside phosphorylase YfiH/LACC1 family.</text>
</comment>
<dbReference type="EMBL" id="UINC01015084">
    <property type="protein sequence ID" value="SVA63798.1"/>
    <property type="molecule type" value="Genomic_DNA"/>
</dbReference>
<evidence type="ECO:0000256" key="5">
    <source>
        <dbReference type="ARBA" id="ARBA00022801"/>
    </source>
</evidence>
<keyword evidence="6" id="KW-0862">Zinc</keyword>
<name>A0A381XGE0_9ZZZZ</name>
<organism evidence="10">
    <name type="scientific">marine metagenome</name>
    <dbReference type="NCBI Taxonomy" id="408172"/>
    <lineage>
        <taxon>unclassified sequences</taxon>
        <taxon>metagenomes</taxon>
        <taxon>ecological metagenomes</taxon>
    </lineage>
</organism>
<evidence type="ECO:0000256" key="1">
    <source>
        <dbReference type="ARBA" id="ARBA00000553"/>
    </source>
</evidence>